<keyword evidence="1 2" id="KW-0482">Metalloprotease</keyword>
<dbReference type="Gene3D" id="3.40.390.10">
    <property type="entry name" value="Collagenase (Catalytic Domain)"/>
    <property type="match status" value="1"/>
</dbReference>
<dbReference type="PROSITE" id="PS51864">
    <property type="entry name" value="ASTACIN"/>
    <property type="match status" value="1"/>
</dbReference>
<comment type="cofactor">
    <cofactor evidence="1 2">
        <name>Zn(2+)</name>
        <dbReference type="ChEBI" id="CHEBI:29105"/>
    </cofactor>
    <text evidence="1 2">Binds 1 zinc ion per subunit.</text>
</comment>
<accession>A0A3Q2CDT6</accession>
<keyword evidence="1 2" id="KW-0479">Metal-binding</keyword>
<dbReference type="SUPFAM" id="SSF55486">
    <property type="entry name" value="Metalloproteases ('zincins'), catalytic domain"/>
    <property type="match status" value="1"/>
</dbReference>
<dbReference type="EC" id="3.4.24.-" evidence="2"/>
<evidence type="ECO:0000256" key="2">
    <source>
        <dbReference type="RuleBase" id="RU361183"/>
    </source>
</evidence>
<keyword evidence="3" id="KW-1133">Transmembrane helix</keyword>
<dbReference type="GO" id="GO:0004222">
    <property type="term" value="F:metalloendopeptidase activity"/>
    <property type="evidence" value="ECO:0007669"/>
    <property type="project" value="UniProtKB-UniRule"/>
</dbReference>
<dbReference type="SMART" id="SM00235">
    <property type="entry name" value="ZnMc"/>
    <property type="match status" value="1"/>
</dbReference>
<feature type="domain" description="Peptidase M12A" evidence="4">
    <location>
        <begin position="72"/>
        <end position="271"/>
    </location>
</feature>
<sequence>MKTQILNLNNWPRCILVLCNFGFVEFLQIVLCNWYFIFSAKPIKYKTADSMTKKETAVLYDDIAKPKTLSRNADPCTAKGCKWPKSGSYVYVPYFISESYSQKERSIIIRGLQSFNVSTCIRFVPWKCGDRDFIYIENKDGCWSYVGRQDGGQYISLNKGGCLHQSVVQHEVLHALGFNHEQVRSDRDTYVRILFENILPDLKYNFEKIETNNLGTPYDFNSVMEYRNDAASKNGKPTIVAKCNPNLKFGNAKEMSANDILRIKRLYECCEYPVDNYTVSN</sequence>
<protein>
    <recommendedName>
        <fullName evidence="2">Metalloendopeptidase</fullName>
        <ecNumber evidence="2">3.4.24.-</ecNumber>
    </recommendedName>
</protein>
<keyword evidence="1 2" id="KW-0378">Hydrolase</keyword>
<dbReference type="InterPro" id="IPR001506">
    <property type="entry name" value="Peptidase_M12A"/>
</dbReference>
<feature type="binding site" evidence="1">
    <location>
        <position position="170"/>
    </location>
    <ligand>
        <name>Zn(2+)</name>
        <dbReference type="ChEBI" id="CHEBI:29105"/>
        <note>catalytic</note>
    </ligand>
</feature>
<dbReference type="GeneTree" id="ENSGT00940000161051"/>
<keyword evidence="3" id="KW-0472">Membrane</keyword>
<evidence type="ECO:0000313" key="6">
    <source>
        <dbReference type="Proteomes" id="UP000265020"/>
    </source>
</evidence>
<feature type="binding site" evidence="1">
    <location>
        <position position="180"/>
    </location>
    <ligand>
        <name>Zn(2+)</name>
        <dbReference type="ChEBI" id="CHEBI:29105"/>
        <note>catalytic</note>
    </ligand>
</feature>
<name>A0A3Q2CDT6_CYPVA</name>
<keyword evidence="1 2" id="KW-0645">Protease</keyword>
<evidence type="ECO:0000256" key="1">
    <source>
        <dbReference type="PROSITE-ProRule" id="PRU01211"/>
    </source>
</evidence>
<feature type="active site" evidence="1">
    <location>
        <position position="171"/>
    </location>
</feature>
<dbReference type="InterPro" id="IPR006026">
    <property type="entry name" value="Peptidase_Metallo"/>
</dbReference>
<dbReference type="GO" id="GO:0006508">
    <property type="term" value="P:proteolysis"/>
    <property type="evidence" value="ECO:0007669"/>
    <property type="project" value="UniProtKB-KW"/>
</dbReference>
<comment type="caution">
    <text evidence="1">Lacks conserved residue(s) required for the propagation of feature annotation.</text>
</comment>
<keyword evidence="6" id="KW-1185">Reference proteome</keyword>
<evidence type="ECO:0000256" key="3">
    <source>
        <dbReference type="SAM" id="Phobius"/>
    </source>
</evidence>
<dbReference type="Proteomes" id="UP000265020">
    <property type="component" value="Unassembled WGS sequence"/>
</dbReference>
<keyword evidence="3" id="KW-0812">Transmembrane</keyword>
<feature type="transmembrane region" description="Helical" evidence="3">
    <location>
        <begin position="15"/>
        <end position="36"/>
    </location>
</feature>
<reference evidence="5" key="2">
    <citation type="submission" date="2025-09" db="UniProtKB">
        <authorList>
            <consortium name="Ensembl"/>
        </authorList>
    </citation>
    <scope>IDENTIFICATION</scope>
</reference>
<reference evidence="5" key="1">
    <citation type="submission" date="2025-08" db="UniProtKB">
        <authorList>
            <consortium name="Ensembl"/>
        </authorList>
    </citation>
    <scope>IDENTIFICATION</scope>
</reference>
<dbReference type="PRINTS" id="PR00480">
    <property type="entry name" value="ASTACIN"/>
</dbReference>
<organism evidence="5 6">
    <name type="scientific">Cyprinodon variegatus</name>
    <name type="common">Sheepshead minnow</name>
    <dbReference type="NCBI Taxonomy" id="28743"/>
    <lineage>
        <taxon>Eukaryota</taxon>
        <taxon>Metazoa</taxon>
        <taxon>Chordata</taxon>
        <taxon>Craniata</taxon>
        <taxon>Vertebrata</taxon>
        <taxon>Euteleostomi</taxon>
        <taxon>Actinopterygii</taxon>
        <taxon>Neopterygii</taxon>
        <taxon>Teleostei</taxon>
        <taxon>Neoteleostei</taxon>
        <taxon>Acanthomorphata</taxon>
        <taxon>Ovalentaria</taxon>
        <taxon>Atherinomorphae</taxon>
        <taxon>Cyprinodontiformes</taxon>
        <taxon>Cyprinodontidae</taxon>
        <taxon>Cyprinodon</taxon>
    </lineage>
</organism>
<dbReference type="Ensembl" id="ENSCVAT00000010556.1">
    <property type="protein sequence ID" value="ENSCVAP00000003133.1"/>
    <property type="gene ID" value="ENSCVAG00000004772.1"/>
</dbReference>
<evidence type="ECO:0000259" key="4">
    <source>
        <dbReference type="PROSITE" id="PS51864"/>
    </source>
</evidence>
<dbReference type="GO" id="GO:0008270">
    <property type="term" value="F:zinc ion binding"/>
    <property type="evidence" value="ECO:0007669"/>
    <property type="project" value="UniProtKB-UniRule"/>
</dbReference>
<dbReference type="PANTHER" id="PTHR10127">
    <property type="entry name" value="DISCOIDIN, CUB, EGF, LAMININ , AND ZINC METALLOPROTEASE DOMAIN CONTAINING"/>
    <property type="match status" value="1"/>
</dbReference>
<keyword evidence="1 2" id="KW-0862">Zinc</keyword>
<dbReference type="InterPro" id="IPR024079">
    <property type="entry name" value="MetalloPept_cat_dom_sf"/>
</dbReference>
<dbReference type="PANTHER" id="PTHR10127:SF899">
    <property type="entry name" value="ASTACIN-LIKE METALLOENDOPEPTIDASE-RELATED"/>
    <property type="match status" value="1"/>
</dbReference>
<evidence type="ECO:0000313" key="5">
    <source>
        <dbReference type="Ensembl" id="ENSCVAP00000003133.1"/>
    </source>
</evidence>
<feature type="binding site" evidence="1">
    <location>
        <position position="174"/>
    </location>
    <ligand>
        <name>Zn(2+)</name>
        <dbReference type="ChEBI" id="CHEBI:29105"/>
        <note>catalytic</note>
    </ligand>
</feature>
<dbReference type="Pfam" id="PF01400">
    <property type="entry name" value="Astacin"/>
    <property type="match status" value="1"/>
</dbReference>
<dbReference type="AlphaFoldDB" id="A0A3Q2CDT6"/>
<proteinExistence type="predicted"/>